<name>A7RMM0_NEMVE</name>
<dbReference type="EMBL" id="DS469520">
    <property type="protein sequence ID" value="EDO47368.1"/>
    <property type="molecule type" value="Genomic_DNA"/>
</dbReference>
<evidence type="ECO:0000256" key="1">
    <source>
        <dbReference type="SAM" id="Phobius"/>
    </source>
</evidence>
<keyword evidence="1" id="KW-1133">Transmembrane helix</keyword>
<organism evidence="2 3">
    <name type="scientific">Nematostella vectensis</name>
    <name type="common">Starlet sea anemone</name>
    <dbReference type="NCBI Taxonomy" id="45351"/>
    <lineage>
        <taxon>Eukaryota</taxon>
        <taxon>Metazoa</taxon>
        <taxon>Cnidaria</taxon>
        <taxon>Anthozoa</taxon>
        <taxon>Hexacorallia</taxon>
        <taxon>Actiniaria</taxon>
        <taxon>Edwardsiidae</taxon>
        <taxon>Nematostella</taxon>
    </lineage>
</organism>
<feature type="transmembrane region" description="Helical" evidence="1">
    <location>
        <begin position="20"/>
        <end position="43"/>
    </location>
</feature>
<evidence type="ECO:0000313" key="2">
    <source>
        <dbReference type="EMBL" id="EDO47368.1"/>
    </source>
</evidence>
<keyword evidence="1" id="KW-0812">Transmembrane</keyword>
<protein>
    <submittedName>
        <fullName evidence="2">Uncharacterized protein</fullName>
    </submittedName>
</protein>
<sequence>MAADILMDQVYRLQTGYGRLHVIMQPLSVVIGVFVVLTITVLYTEDYKSTRHNASEGCLFEKIILKARISTASRKFAMNCGKLGYTIYAYSSTDCMREQNQQMTRRNA</sequence>
<proteinExistence type="predicted"/>
<keyword evidence="3" id="KW-1185">Reference proteome</keyword>
<accession>A7RMM0</accession>
<dbReference type="AlphaFoldDB" id="A7RMM0"/>
<dbReference type="HOGENOM" id="CLU_2200039_0_0_1"/>
<keyword evidence="1" id="KW-0472">Membrane</keyword>
<gene>
    <name evidence="2" type="ORF">NEMVEDRAFT_v1g239394</name>
</gene>
<dbReference type="InParanoid" id="A7RMM0"/>
<reference evidence="2 3" key="1">
    <citation type="journal article" date="2007" name="Science">
        <title>Sea anemone genome reveals ancestral eumetazoan gene repertoire and genomic organization.</title>
        <authorList>
            <person name="Putnam N.H."/>
            <person name="Srivastava M."/>
            <person name="Hellsten U."/>
            <person name="Dirks B."/>
            <person name="Chapman J."/>
            <person name="Salamov A."/>
            <person name="Terry A."/>
            <person name="Shapiro H."/>
            <person name="Lindquist E."/>
            <person name="Kapitonov V.V."/>
            <person name="Jurka J."/>
            <person name="Genikhovich G."/>
            <person name="Grigoriev I.V."/>
            <person name="Lucas S.M."/>
            <person name="Steele R.E."/>
            <person name="Finnerty J.R."/>
            <person name="Technau U."/>
            <person name="Martindale M.Q."/>
            <person name="Rokhsar D.S."/>
        </authorList>
    </citation>
    <scope>NUCLEOTIDE SEQUENCE [LARGE SCALE GENOMIC DNA]</scope>
    <source>
        <strain evidence="3">CH2 X CH6</strain>
    </source>
</reference>
<evidence type="ECO:0000313" key="3">
    <source>
        <dbReference type="Proteomes" id="UP000001593"/>
    </source>
</evidence>
<dbReference type="Proteomes" id="UP000001593">
    <property type="component" value="Unassembled WGS sequence"/>
</dbReference>